<comment type="caution">
    <text evidence="2">The sequence shown here is derived from an EMBL/GenBank/DDBJ whole genome shotgun (WGS) entry which is preliminary data.</text>
</comment>
<gene>
    <name evidence="2" type="ORF">H0E82_12185</name>
</gene>
<dbReference type="InterPro" id="IPR029058">
    <property type="entry name" value="AB_hydrolase_fold"/>
</dbReference>
<name>A0A7Z0QTJ7_9GAMM</name>
<dbReference type="GO" id="GO:0006629">
    <property type="term" value="P:lipid metabolic process"/>
    <property type="evidence" value="ECO:0007669"/>
    <property type="project" value="InterPro"/>
</dbReference>
<dbReference type="Proteomes" id="UP000589896">
    <property type="component" value="Unassembled WGS sequence"/>
</dbReference>
<protein>
    <submittedName>
        <fullName evidence="2">Lipase</fullName>
    </submittedName>
</protein>
<feature type="region of interest" description="Disordered" evidence="1">
    <location>
        <begin position="382"/>
        <end position="406"/>
    </location>
</feature>
<feature type="compositionally biased region" description="Low complexity" evidence="1">
    <location>
        <begin position="382"/>
        <end position="395"/>
    </location>
</feature>
<evidence type="ECO:0000256" key="1">
    <source>
        <dbReference type="SAM" id="MobiDB-lite"/>
    </source>
</evidence>
<organism evidence="2 3">
    <name type="scientific">Luteimonas deserti</name>
    <dbReference type="NCBI Taxonomy" id="2752306"/>
    <lineage>
        <taxon>Bacteria</taxon>
        <taxon>Pseudomonadati</taxon>
        <taxon>Pseudomonadota</taxon>
        <taxon>Gammaproteobacteria</taxon>
        <taxon>Lysobacterales</taxon>
        <taxon>Lysobacteraceae</taxon>
        <taxon>Luteimonas</taxon>
    </lineage>
</organism>
<dbReference type="Gene3D" id="3.40.50.1820">
    <property type="entry name" value="alpha/beta hydrolase"/>
    <property type="match status" value="1"/>
</dbReference>
<evidence type="ECO:0000313" key="3">
    <source>
        <dbReference type="Proteomes" id="UP000589896"/>
    </source>
</evidence>
<dbReference type="Pfam" id="PF26363">
    <property type="entry name" value="Phospholipase-like"/>
    <property type="match status" value="1"/>
</dbReference>
<dbReference type="EMBL" id="JACCJZ010000019">
    <property type="protein sequence ID" value="NYZ63510.1"/>
    <property type="molecule type" value="Genomic_DNA"/>
</dbReference>
<dbReference type="AlphaFoldDB" id="A0A7Z0QTJ7"/>
<sequence>MSGPSQRFADLADHTYDRGGVGLATLVGKDVQINGERYTIRSHTDNPASGYQGTIYQHMGSGDLVVAHRGTEFGREAFRDGVVADGGMVFARTNAQAADAVALTRAAIEMAQRDAVRDRTAPREVTVTGHSLGGTLAQITAHHFDLRGETFNAYGAASLDRRIPEGGTRVTNHVMAGDAVSAASPHYGKVVVYAAQSEINRLSVAGYHANPVLDVLRRDMPVAAAIANGGSHSMHHFLPVDGEGRRDVSALADPAMRRRADENSRVIEDYRGDIGGLRGAATFIGRGGVVGGVIDALDRARNPPVPAGTPAERERAVPGTDRGAGHATPARADPSRHADVQRLFESIQPGGDGARAALDQLRASSTGDAFAARVAEARAELAPVAAQAHAPQQDAGAHETSQIARG</sequence>
<keyword evidence="3" id="KW-1185">Reference proteome</keyword>
<accession>A0A7Z0QTJ7</accession>
<dbReference type="RefSeq" id="WP_180545733.1">
    <property type="nucleotide sequence ID" value="NZ_JACCJZ010000019.1"/>
</dbReference>
<proteinExistence type="predicted"/>
<feature type="region of interest" description="Disordered" evidence="1">
    <location>
        <begin position="300"/>
        <end position="336"/>
    </location>
</feature>
<dbReference type="SUPFAM" id="SSF53474">
    <property type="entry name" value="alpha/beta-Hydrolases"/>
    <property type="match status" value="1"/>
</dbReference>
<reference evidence="2 3" key="1">
    <citation type="submission" date="2020-07" db="EMBL/GenBank/DDBJ databases">
        <title>isolation of Luteimonas sp. SJ-16.</title>
        <authorList>
            <person name="Huang X.-X."/>
            <person name="Xu L."/>
            <person name="Sun J.-Q."/>
        </authorList>
    </citation>
    <scope>NUCLEOTIDE SEQUENCE [LARGE SCALE GENOMIC DNA]</scope>
    <source>
        <strain evidence="2 3">SJ-16</strain>
    </source>
</reference>
<evidence type="ECO:0000313" key="2">
    <source>
        <dbReference type="EMBL" id="NYZ63510.1"/>
    </source>
</evidence>